<accession>A0A7I8DHJ0</accession>
<evidence type="ECO:0000256" key="5">
    <source>
        <dbReference type="ARBA" id="ARBA00023136"/>
    </source>
</evidence>
<keyword evidence="4 6" id="KW-1133">Transmembrane helix</keyword>
<reference evidence="7 8" key="1">
    <citation type="submission" date="2020-08" db="EMBL/GenBank/DDBJ databases">
        <title>Complete Genome Sequence of Effusibacillus dendaii Strain skT53, Isolated from Farmland soil.</title>
        <authorList>
            <person name="Konishi T."/>
            <person name="Kawasaki H."/>
        </authorList>
    </citation>
    <scope>NUCLEOTIDE SEQUENCE [LARGE SCALE GENOMIC DNA]</scope>
    <source>
        <strain evidence="8">skT53</strain>
    </source>
</reference>
<comment type="similarity">
    <text evidence="2 6">Belongs to the 4-toluene sulfonate uptake permease (TSUP) (TC 2.A.102) family.</text>
</comment>
<dbReference type="EMBL" id="AP023366">
    <property type="protein sequence ID" value="BCJ87291.1"/>
    <property type="molecule type" value="Genomic_DNA"/>
</dbReference>
<feature type="transmembrane region" description="Helical" evidence="6">
    <location>
        <begin position="212"/>
        <end position="231"/>
    </location>
</feature>
<evidence type="ECO:0000256" key="2">
    <source>
        <dbReference type="ARBA" id="ARBA00009142"/>
    </source>
</evidence>
<keyword evidence="3 6" id="KW-0812">Transmembrane</keyword>
<dbReference type="RefSeq" id="WP_200757104.1">
    <property type="nucleotide sequence ID" value="NZ_AP023366.1"/>
</dbReference>
<keyword evidence="5 6" id="KW-0472">Membrane</keyword>
<evidence type="ECO:0000256" key="1">
    <source>
        <dbReference type="ARBA" id="ARBA00004141"/>
    </source>
</evidence>
<proteinExistence type="inferred from homology"/>
<feature type="transmembrane region" description="Helical" evidence="6">
    <location>
        <begin position="71"/>
        <end position="93"/>
    </location>
</feature>
<name>A0A7I8DHJ0_9BACL</name>
<dbReference type="InterPro" id="IPR051598">
    <property type="entry name" value="TSUP/Inactive_protease-like"/>
</dbReference>
<dbReference type="KEGG" id="eff:skT53_22760"/>
<feature type="transmembrane region" description="Helical" evidence="6">
    <location>
        <begin position="146"/>
        <end position="176"/>
    </location>
</feature>
<feature type="transmembrane region" description="Helical" evidence="6">
    <location>
        <begin position="41"/>
        <end position="59"/>
    </location>
</feature>
<dbReference type="AlphaFoldDB" id="A0A7I8DHJ0"/>
<evidence type="ECO:0000313" key="8">
    <source>
        <dbReference type="Proteomes" id="UP000593802"/>
    </source>
</evidence>
<evidence type="ECO:0000256" key="3">
    <source>
        <dbReference type="ARBA" id="ARBA00022692"/>
    </source>
</evidence>
<keyword evidence="6" id="KW-1003">Cell membrane</keyword>
<dbReference type="PANTHER" id="PTHR43701:SF2">
    <property type="entry name" value="MEMBRANE TRANSPORTER PROTEIN YJNA-RELATED"/>
    <property type="match status" value="1"/>
</dbReference>
<organism evidence="7 8">
    <name type="scientific">Effusibacillus dendaii</name>
    <dbReference type="NCBI Taxonomy" id="2743772"/>
    <lineage>
        <taxon>Bacteria</taxon>
        <taxon>Bacillati</taxon>
        <taxon>Bacillota</taxon>
        <taxon>Bacilli</taxon>
        <taxon>Bacillales</taxon>
        <taxon>Alicyclobacillaceae</taxon>
        <taxon>Effusibacillus</taxon>
    </lineage>
</organism>
<dbReference type="InterPro" id="IPR002781">
    <property type="entry name" value="TM_pro_TauE-like"/>
</dbReference>
<feature type="transmembrane region" description="Helical" evidence="6">
    <location>
        <begin position="7"/>
        <end position="35"/>
    </location>
</feature>
<comment type="subcellular location">
    <subcellularLocation>
        <location evidence="6">Cell membrane</location>
        <topology evidence="6">Multi-pass membrane protein</topology>
    </subcellularLocation>
    <subcellularLocation>
        <location evidence="1">Membrane</location>
        <topology evidence="1">Multi-pass membrane protein</topology>
    </subcellularLocation>
</comment>
<dbReference type="Proteomes" id="UP000593802">
    <property type="component" value="Chromosome"/>
</dbReference>
<gene>
    <name evidence="7" type="primary">yjnA</name>
    <name evidence="7" type="ORF">skT53_22760</name>
</gene>
<dbReference type="Pfam" id="PF01925">
    <property type="entry name" value="TauE"/>
    <property type="match status" value="1"/>
</dbReference>
<dbReference type="GO" id="GO:0005886">
    <property type="term" value="C:plasma membrane"/>
    <property type="evidence" value="ECO:0007669"/>
    <property type="project" value="UniProtKB-SubCell"/>
</dbReference>
<evidence type="ECO:0000256" key="6">
    <source>
        <dbReference type="RuleBase" id="RU363041"/>
    </source>
</evidence>
<dbReference type="PANTHER" id="PTHR43701">
    <property type="entry name" value="MEMBRANE TRANSPORTER PROTEIN MJ0441-RELATED"/>
    <property type="match status" value="1"/>
</dbReference>
<evidence type="ECO:0000256" key="4">
    <source>
        <dbReference type="ARBA" id="ARBA00022989"/>
    </source>
</evidence>
<protein>
    <recommendedName>
        <fullName evidence="6">Probable membrane transporter protein</fullName>
    </recommendedName>
</protein>
<sequence length="256" mass="27135">MGLEFPLTGFVVGLLVGFTGMGGALLMTPILVFLFGISPTLAIGTDLVYASITKLFGALQHWRQRTIDFYAVKWLSMGSLPGALLGSGAVLLMRQQIDTHQLNSVVGKILGVTYLLIVAVMVWRIYRGRSRREQISAVSQPSRQKLIVLGLLGGCIVGMTSVGSGTLFMAFLTLIYPIASAKLVGTDIVQAVLVTGAAGLAHLSAGNVDMGLVAQLLVGSIPGILIGSRLTVRIPDAAVRTLLMVMLLWSGMKLLI</sequence>
<keyword evidence="8" id="KW-1185">Reference proteome</keyword>
<feature type="transmembrane region" description="Helical" evidence="6">
    <location>
        <begin position="105"/>
        <end position="126"/>
    </location>
</feature>
<evidence type="ECO:0000313" key="7">
    <source>
        <dbReference type="EMBL" id="BCJ87291.1"/>
    </source>
</evidence>